<dbReference type="Pfam" id="PF20236">
    <property type="entry name" value="DUF6593"/>
    <property type="match status" value="1"/>
</dbReference>
<dbReference type="HOGENOM" id="CLU_098000_0_0_1"/>
<keyword evidence="3" id="KW-1185">Reference proteome</keyword>
<dbReference type="InParanoid" id="A0A0C2SSU9"/>
<dbReference type="InterPro" id="IPR046528">
    <property type="entry name" value="DUF6593"/>
</dbReference>
<evidence type="ECO:0000259" key="1">
    <source>
        <dbReference type="Pfam" id="PF20236"/>
    </source>
</evidence>
<gene>
    <name evidence="2" type="ORF">M378DRAFT_113074</name>
</gene>
<organism evidence="2 3">
    <name type="scientific">Amanita muscaria (strain Koide BX008)</name>
    <dbReference type="NCBI Taxonomy" id="946122"/>
    <lineage>
        <taxon>Eukaryota</taxon>
        <taxon>Fungi</taxon>
        <taxon>Dikarya</taxon>
        <taxon>Basidiomycota</taxon>
        <taxon>Agaricomycotina</taxon>
        <taxon>Agaricomycetes</taxon>
        <taxon>Agaricomycetidae</taxon>
        <taxon>Agaricales</taxon>
        <taxon>Pluteineae</taxon>
        <taxon>Amanitaceae</taxon>
        <taxon>Amanita</taxon>
    </lineage>
</organism>
<evidence type="ECO:0000313" key="2">
    <source>
        <dbReference type="EMBL" id="KIL57079.1"/>
    </source>
</evidence>
<proteinExistence type="predicted"/>
<sequence>MTLSDTTMFNPFSSWTTDGLLTPPPSVYGALPYPSHSLSLLFPLFNPSDLNCAAVSAHGQVYYNIVTDAEYTIVKSASGENIIAMIEWKPHPLVEIRGILDKQPVKDWLKLSQEHNSRCMEIRGVKYTWAPRGRALELAAKRRSGAIVLACITRGDGKLMLDVSPDPIQLGILDSIVTATILLQCGRNID</sequence>
<dbReference type="EMBL" id="KN818383">
    <property type="protein sequence ID" value="KIL57079.1"/>
    <property type="molecule type" value="Genomic_DNA"/>
</dbReference>
<reference evidence="2 3" key="1">
    <citation type="submission" date="2014-04" db="EMBL/GenBank/DDBJ databases">
        <title>Evolutionary Origins and Diversification of the Mycorrhizal Mutualists.</title>
        <authorList>
            <consortium name="DOE Joint Genome Institute"/>
            <consortium name="Mycorrhizal Genomics Consortium"/>
            <person name="Kohler A."/>
            <person name="Kuo A."/>
            <person name="Nagy L.G."/>
            <person name="Floudas D."/>
            <person name="Copeland A."/>
            <person name="Barry K.W."/>
            <person name="Cichocki N."/>
            <person name="Veneault-Fourrey C."/>
            <person name="LaButti K."/>
            <person name="Lindquist E.A."/>
            <person name="Lipzen A."/>
            <person name="Lundell T."/>
            <person name="Morin E."/>
            <person name="Murat C."/>
            <person name="Riley R."/>
            <person name="Ohm R."/>
            <person name="Sun H."/>
            <person name="Tunlid A."/>
            <person name="Henrissat B."/>
            <person name="Grigoriev I.V."/>
            <person name="Hibbett D.S."/>
            <person name="Martin F."/>
        </authorList>
    </citation>
    <scope>NUCLEOTIDE SEQUENCE [LARGE SCALE GENOMIC DNA]</scope>
    <source>
        <strain evidence="2 3">Koide BX008</strain>
    </source>
</reference>
<protein>
    <recommendedName>
        <fullName evidence="1">DUF6593 domain-containing protein</fullName>
    </recommendedName>
</protein>
<dbReference type="OrthoDB" id="3191568at2759"/>
<dbReference type="AlphaFoldDB" id="A0A0C2SSU9"/>
<evidence type="ECO:0000313" key="3">
    <source>
        <dbReference type="Proteomes" id="UP000054549"/>
    </source>
</evidence>
<feature type="domain" description="DUF6593" evidence="1">
    <location>
        <begin position="51"/>
        <end position="184"/>
    </location>
</feature>
<dbReference type="Proteomes" id="UP000054549">
    <property type="component" value="Unassembled WGS sequence"/>
</dbReference>
<accession>A0A0C2SSU9</accession>
<name>A0A0C2SSU9_AMAMK</name>